<comment type="similarity">
    <text evidence="1 6">Belongs to the ATG17 family.</text>
</comment>
<accession>A0A5K1K2D9</accession>
<dbReference type="GO" id="GO:0060090">
    <property type="term" value="F:molecular adaptor activity"/>
    <property type="evidence" value="ECO:0007669"/>
    <property type="project" value="TreeGrafter"/>
</dbReference>
<feature type="region of interest" description="Disordered" evidence="7">
    <location>
        <begin position="112"/>
        <end position="186"/>
    </location>
</feature>
<dbReference type="GO" id="GO:1990316">
    <property type="term" value="C:Atg1/ULK1 kinase complex"/>
    <property type="evidence" value="ECO:0007669"/>
    <property type="project" value="TreeGrafter"/>
</dbReference>
<evidence type="ECO:0000259" key="8">
    <source>
        <dbReference type="Pfam" id="PF04108"/>
    </source>
</evidence>
<keyword evidence="3 6" id="KW-0963">Cytoplasm</keyword>
<protein>
    <recommendedName>
        <fullName evidence="2 6">Autophagy-related protein 17</fullName>
    </recommendedName>
</protein>
<keyword evidence="5" id="KW-0472">Membrane</keyword>
<evidence type="ECO:0000313" key="9">
    <source>
        <dbReference type="EMBL" id="VWO99779.1"/>
    </source>
</evidence>
<evidence type="ECO:0000256" key="5">
    <source>
        <dbReference type="ARBA" id="ARBA00023136"/>
    </source>
</evidence>
<name>A0A5K1K2D9_9APHY</name>
<dbReference type="InterPro" id="IPR045326">
    <property type="entry name" value="ATG17-like_dom"/>
</dbReference>
<organism evidence="9">
    <name type="scientific">Ganoderma boninense</name>
    <dbReference type="NCBI Taxonomy" id="34458"/>
    <lineage>
        <taxon>Eukaryota</taxon>
        <taxon>Fungi</taxon>
        <taxon>Dikarya</taxon>
        <taxon>Basidiomycota</taxon>
        <taxon>Agaricomycotina</taxon>
        <taxon>Agaricomycetes</taxon>
        <taxon>Polyporales</taxon>
        <taxon>Polyporaceae</taxon>
        <taxon>Ganoderma</taxon>
    </lineage>
</organism>
<dbReference type="PANTHER" id="PTHR28005">
    <property type="entry name" value="AUTOPHAGY-RELATED PROTEIN 17"/>
    <property type="match status" value="1"/>
</dbReference>
<dbReference type="PANTHER" id="PTHR28005:SF1">
    <property type="entry name" value="AUTOPHAGY-RELATED PROTEIN 17"/>
    <property type="match status" value="1"/>
</dbReference>
<comment type="subcellular location">
    <subcellularLocation>
        <location evidence="6">Cytoplasm</location>
    </subcellularLocation>
    <subcellularLocation>
        <location evidence="6">Preautophagosomal structure membrane</location>
        <topology evidence="6">Peripheral membrane protein</topology>
    </subcellularLocation>
</comment>
<sequence>MSQSPPVDPEQPHILSLVLHAKRALQEGQQLCFRASSLSASSAQAAVDVLALDAQVRWMSEAVLDQLKMAAQVAKCIEQKRTELGGQVEEWDSIRNQRTDALDAVLESLGTQSVPPDFHTVSADSSPFGSQNNSDDERDMEHHPEDEIMPFGPPPQPSSSPSDTIRNRSPTVRKQERKSRREDRSRWKTLRDFVNERAIEDLLDTIEKDRLELDDILATTSDYPESLSQAIDTIKETVPVEVPLPPFGTIFTSQEATSSKMAEQLDSLVHHYNNMSNALHDFEAGEEFGEEDIQGAVAGVLHLRVYSSSTISGMNTDDNALPIIIAELEEGAKSINGYQSVGFLFLCPPITPTFPLFSEQLMVAKTAAQERLDIHRGILTDLDELGDIMTEMLERQQGVENESIEHLSYLHAQLQPLEELHHKYTSYQYAYSKLVLEFARRLRYREAAQRIITTMTGQLDAMTEEEQILRQEFQAEHGQYIPEDFCLHVENLPNRWIVTTWNDEQIETLPSIADDVVEEAKQRTTGAEVGIGASQSL</sequence>
<feature type="domain" description="Autophagy protein ATG17-like" evidence="8">
    <location>
        <begin position="25"/>
        <end position="481"/>
    </location>
</feature>
<proteinExistence type="inferred from homology"/>
<dbReference type="GO" id="GO:0034727">
    <property type="term" value="P:piecemeal microautophagy of the nucleus"/>
    <property type="evidence" value="ECO:0007669"/>
    <property type="project" value="TreeGrafter"/>
</dbReference>
<dbReference type="EMBL" id="LR727893">
    <property type="protein sequence ID" value="VWO99779.1"/>
    <property type="molecule type" value="Genomic_DNA"/>
</dbReference>
<evidence type="ECO:0000256" key="6">
    <source>
        <dbReference type="RuleBase" id="RU368080"/>
    </source>
</evidence>
<feature type="compositionally biased region" description="Polar residues" evidence="7">
    <location>
        <begin position="163"/>
        <end position="172"/>
    </location>
</feature>
<gene>
    <name evidence="9" type="primary">Q9UW87</name>
</gene>
<keyword evidence="4 6" id="KW-0072">Autophagy</keyword>
<dbReference type="InterPro" id="IPR007240">
    <property type="entry name" value="Atg17"/>
</dbReference>
<evidence type="ECO:0000256" key="4">
    <source>
        <dbReference type="ARBA" id="ARBA00023006"/>
    </source>
</evidence>
<dbReference type="GO" id="GO:0030295">
    <property type="term" value="F:protein kinase activator activity"/>
    <property type="evidence" value="ECO:0007669"/>
    <property type="project" value="TreeGrafter"/>
</dbReference>
<evidence type="ECO:0000256" key="1">
    <source>
        <dbReference type="ARBA" id="ARBA00006259"/>
    </source>
</evidence>
<comment type="function">
    <text evidence="6">Autophagy-specific protein that functions in response to autophagy-inducing signals as a scaffold to recruit other ATG proteins to organize preautophagosomal structure (PAS) formation. Modulates the timing and magnitude of the autophagy response, such as the size of the sequestering vesicles. Plays particularly a role in pexophagy and nucleophagy.</text>
</comment>
<evidence type="ECO:0000256" key="3">
    <source>
        <dbReference type="ARBA" id="ARBA00022490"/>
    </source>
</evidence>
<dbReference type="GO" id="GO:0000422">
    <property type="term" value="P:autophagy of mitochondrion"/>
    <property type="evidence" value="ECO:0007669"/>
    <property type="project" value="TreeGrafter"/>
</dbReference>
<dbReference type="GO" id="GO:0034045">
    <property type="term" value="C:phagophore assembly site membrane"/>
    <property type="evidence" value="ECO:0007669"/>
    <property type="project" value="UniProtKB-SubCell"/>
</dbReference>
<dbReference type="Pfam" id="PF04108">
    <property type="entry name" value="ATG17_like"/>
    <property type="match status" value="1"/>
</dbReference>
<dbReference type="AlphaFoldDB" id="A0A5K1K2D9"/>
<dbReference type="GO" id="GO:0000045">
    <property type="term" value="P:autophagosome assembly"/>
    <property type="evidence" value="ECO:0007669"/>
    <property type="project" value="TreeGrafter"/>
</dbReference>
<reference evidence="9" key="1">
    <citation type="submission" date="2019-10" db="EMBL/GenBank/DDBJ databases">
        <authorList>
            <person name="Nor Muhammad N."/>
        </authorList>
    </citation>
    <scope>NUCLEOTIDE SEQUENCE</scope>
</reference>
<feature type="compositionally biased region" description="Polar residues" evidence="7">
    <location>
        <begin position="122"/>
        <end position="133"/>
    </location>
</feature>
<evidence type="ECO:0000256" key="2">
    <source>
        <dbReference type="ARBA" id="ARBA00013806"/>
    </source>
</evidence>
<evidence type="ECO:0000256" key="7">
    <source>
        <dbReference type="SAM" id="MobiDB-lite"/>
    </source>
</evidence>